<comment type="subcellular location">
    <subcellularLocation>
        <location evidence="1">Cell inner membrane</location>
        <topology evidence="1">Multi-pass membrane protein</topology>
    </subcellularLocation>
</comment>
<gene>
    <name evidence="10" type="ORF">SCFA_470008</name>
</gene>
<dbReference type="AlphaFoldDB" id="A0A485M289"/>
<accession>A0A485M289</accession>
<name>A0A485M289_9ZZZZ</name>
<dbReference type="PANTHER" id="PTHR35011">
    <property type="entry name" value="2,3-DIKETO-L-GULONATE TRAP TRANSPORTER SMALL PERMEASE PROTEIN YIAM"/>
    <property type="match status" value="1"/>
</dbReference>
<dbReference type="EMBL" id="CAADRM010000111">
    <property type="protein sequence ID" value="VFU15972.1"/>
    <property type="molecule type" value="Genomic_DNA"/>
</dbReference>
<dbReference type="InterPro" id="IPR055348">
    <property type="entry name" value="DctQ"/>
</dbReference>
<feature type="transmembrane region" description="Helical" evidence="8">
    <location>
        <begin position="132"/>
        <end position="152"/>
    </location>
</feature>
<keyword evidence="6 8" id="KW-1133">Transmembrane helix</keyword>
<keyword evidence="5 8" id="KW-0812">Transmembrane</keyword>
<evidence type="ECO:0000256" key="1">
    <source>
        <dbReference type="ARBA" id="ARBA00004429"/>
    </source>
</evidence>
<evidence type="ECO:0000256" key="5">
    <source>
        <dbReference type="ARBA" id="ARBA00022692"/>
    </source>
</evidence>
<evidence type="ECO:0000256" key="8">
    <source>
        <dbReference type="SAM" id="Phobius"/>
    </source>
</evidence>
<feature type="transmembrane region" description="Helical" evidence="8">
    <location>
        <begin position="20"/>
        <end position="42"/>
    </location>
</feature>
<evidence type="ECO:0000256" key="4">
    <source>
        <dbReference type="ARBA" id="ARBA00022519"/>
    </source>
</evidence>
<evidence type="ECO:0000256" key="2">
    <source>
        <dbReference type="ARBA" id="ARBA00022448"/>
    </source>
</evidence>
<evidence type="ECO:0000259" key="9">
    <source>
        <dbReference type="Pfam" id="PF04290"/>
    </source>
</evidence>
<dbReference type="Pfam" id="PF04290">
    <property type="entry name" value="DctQ"/>
    <property type="match status" value="1"/>
</dbReference>
<dbReference type="GO" id="GO:0022857">
    <property type="term" value="F:transmembrane transporter activity"/>
    <property type="evidence" value="ECO:0007669"/>
    <property type="project" value="TreeGrafter"/>
</dbReference>
<proteinExistence type="predicted"/>
<keyword evidence="2" id="KW-0813">Transport</keyword>
<organism evidence="10">
    <name type="scientific">anaerobic digester metagenome</name>
    <dbReference type="NCBI Taxonomy" id="1263854"/>
    <lineage>
        <taxon>unclassified sequences</taxon>
        <taxon>metagenomes</taxon>
        <taxon>ecological metagenomes</taxon>
    </lineage>
</organism>
<dbReference type="GO" id="GO:0005886">
    <property type="term" value="C:plasma membrane"/>
    <property type="evidence" value="ECO:0007669"/>
    <property type="project" value="UniProtKB-SubCell"/>
</dbReference>
<dbReference type="PANTHER" id="PTHR35011:SF10">
    <property type="entry name" value="TRAP TRANSPORTER SMALL PERMEASE PROTEIN"/>
    <property type="match status" value="1"/>
</dbReference>
<sequence length="164" mass="18340">MISFLRIERFVANLADKLNWLSAAGVAFMMFLTTADVILRFFKSPIPGTYEIVSFTGAVIISFALPYTSVQKGHIAVDFLVMRLPWTVRIIVNAVNAFIAMIFFAVVSWQSVEYAQSLQRSGEVSATLQMPTYPFVYGVAFGTAMLVVVLFVEFFRQLKGAEVE</sequence>
<feature type="transmembrane region" description="Helical" evidence="8">
    <location>
        <begin position="48"/>
        <end position="70"/>
    </location>
</feature>
<dbReference type="InterPro" id="IPR007387">
    <property type="entry name" value="TRAP_DctQ"/>
</dbReference>
<evidence type="ECO:0000313" key="10">
    <source>
        <dbReference type="EMBL" id="VFU15972.1"/>
    </source>
</evidence>
<keyword evidence="4" id="KW-0997">Cell inner membrane</keyword>
<reference evidence="10" key="1">
    <citation type="submission" date="2019-03" db="EMBL/GenBank/DDBJ databases">
        <authorList>
            <person name="Hao L."/>
        </authorList>
    </citation>
    <scope>NUCLEOTIDE SEQUENCE</scope>
</reference>
<keyword evidence="7 8" id="KW-0472">Membrane</keyword>
<feature type="domain" description="Tripartite ATP-independent periplasmic transporters DctQ component" evidence="9">
    <location>
        <begin position="29"/>
        <end position="159"/>
    </location>
</feature>
<evidence type="ECO:0000256" key="6">
    <source>
        <dbReference type="ARBA" id="ARBA00022989"/>
    </source>
</evidence>
<feature type="transmembrane region" description="Helical" evidence="8">
    <location>
        <begin position="90"/>
        <end position="112"/>
    </location>
</feature>
<evidence type="ECO:0000256" key="7">
    <source>
        <dbReference type="ARBA" id="ARBA00023136"/>
    </source>
</evidence>
<evidence type="ECO:0000256" key="3">
    <source>
        <dbReference type="ARBA" id="ARBA00022475"/>
    </source>
</evidence>
<dbReference type="GO" id="GO:0015740">
    <property type="term" value="P:C4-dicarboxylate transport"/>
    <property type="evidence" value="ECO:0007669"/>
    <property type="project" value="TreeGrafter"/>
</dbReference>
<protein>
    <submittedName>
        <fullName evidence="10">Tripartite ATP-independent periplasmic transporter</fullName>
    </submittedName>
</protein>
<keyword evidence="3" id="KW-1003">Cell membrane</keyword>